<dbReference type="SUPFAM" id="SSF53720">
    <property type="entry name" value="ALDH-like"/>
    <property type="match status" value="1"/>
</dbReference>
<name>A0A315ZBN7_SEDFL</name>
<dbReference type="Pfam" id="PF00171">
    <property type="entry name" value="Aldedh"/>
    <property type="match status" value="1"/>
</dbReference>
<sequence>MTSPFEKMKKIEVINPATEKSIAKVPASVDIPSIYEKARNAQKQWAKQDLQYRIDCISRFQKELENKKDALALTLTQETGKPLWQSLNELRGAGLRIQFFIDNVEKYMQNETITQEEGLLEKIYYEPLGVIGNISAWNYPYLVGVNVFIPALLTGNAVLYKPSEYALLTGLKIESMMQDSGVPKEIFVTIIGDKEEGEKLLDLPLDGYYFTGSHKTGKYIYEKVASKMVPCQLELGGKDAVYVSENNENLAKVVEGVCEGVFYNNGQSCCAVERIYVHTSIYKQFIDLFYEYTKSWVAGDPLDNNTMLGPLTRKEQKKVLQAQLDDALFKGAQAIQLNIKDEPSSYYFPPTILANVSHEMTVMREESFGPIIGIQEVEHLEEAISLMKDTDYGLTSAIYTDEYNEAERLMEEMDTGSVYLNCCDRVSPNLPWAGRKNSGLGLTLSYHGIRSFLQTKAYHIRF</sequence>
<evidence type="ECO:0000259" key="3">
    <source>
        <dbReference type="Pfam" id="PF00171"/>
    </source>
</evidence>
<dbReference type="Gene3D" id="3.40.605.10">
    <property type="entry name" value="Aldehyde Dehydrogenase, Chain A, domain 1"/>
    <property type="match status" value="1"/>
</dbReference>
<dbReference type="InterPro" id="IPR016163">
    <property type="entry name" value="Ald_DH_C"/>
</dbReference>
<dbReference type="InterPro" id="IPR016160">
    <property type="entry name" value="Ald_DH_CS_CYS"/>
</dbReference>
<reference evidence="4 5" key="1">
    <citation type="submission" date="2018-03" db="EMBL/GenBank/DDBJ databases">
        <title>Genomic Encyclopedia of Archaeal and Bacterial Type Strains, Phase II (KMG-II): from individual species to whole genera.</title>
        <authorList>
            <person name="Goeker M."/>
        </authorList>
    </citation>
    <scope>NUCLEOTIDE SEQUENCE [LARGE SCALE GENOMIC DNA]</scope>
    <source>
        <strain evidence="4 5">DSM 28229</strain>
    </source>
</reference>
<evidence type="ECO:0000256" key="2">
    <source>
        <dbReference type="ARBA" id="ARBA00023002"/>
    </source>
</evidence>
<accession>A0A315ZBN7</accession>
<dbReference type="Gene3D" id="3.40.309.10">
    <property type="entry name" value="Aldehyde Dehydrogenase, Chain A, domain 2"/>
    <property type="match status" value="1"/>
</dbReference>
<gene>
    <name evidence="4" type="ORF">BC781_102532</name>
</gene>
<feature type="domain" description="Aldehyde dehydrogenase" evidence="3">
    <location>
        <begin position="9"/>
        <end position="457"/>
    </location>
</feature>
<evidence type="ECO:0000256" key="1">
    <source>
        <dbReference type="ARBA" id="ARBA00009986"/>
    </source>
</evidence>
<keyword evidence="2" id="KW-0560">Oxidoreductase</keyword>
<evidence type="ECO:0000313" key="4">
    <source>
        <dbReference type="EMBL" id="PWJ42985.1"/>
    </source>
</evidence>
<dbReference type="InterPro" id="IPR015590">
    <property type="entry name" value="Aldehyde_DH_dom"/>
</dbReference>
<dbReference type="InterPro" id="IPR016161">
    <property type="entry name" value="Ald_DH/histidinol_DH"/>
</dbReference>
<dbReference type="AlphaFoldDB" id="A0A315ZBN7"/>
<proteinExistence type="inferred from homology"/>
<dbReference type="PANTHER" id="PTHR11699">
    <property type="entry name" value="ALDEHYDE DEHYDROGENASE-RELATED"/>
    <property type="match status" value="1"/>
</dbReference>
<dbReference type="FunFam" id="3.40.309.10:FF:000009">
    <property type="entry name" value="Aldehyde dehydrogenase A"/>
    <property type="match status" value="1"/>
</dbReference>
<protein>
    <submittedName>
        <fullName evidence="4">Acyl-CoA reductase-like NAD-dependent aldehyde dehydrogenase</fullName>
    </submittedName>
</protein>
<comment type="similarity">
    <text evidence="1">Belongs to the aldehyde dehydrogenase family.</text>
</comment>
<dbReference type="GO" id="GO:0016620">
    <property type="term" value="F:oxidoreductase activity, acting on the aldehyde or oxo group of donors, NAD or NADP as acceptor"/>
    <property type="evidence" value="ECO:0007669"/>
    <property type="project" value="InterPro"/>
</dbReference>
<dbReference type="InterPro" id="IPR016162">
    <property type="entry name" value="Ald_DH_N"/>
</dbReference>
<dbReference type="EMBL" id="QGDO01000002">
    <property type="protein sequence ID" value="PWJ42985.1"/>
    <property type="molecule type" value="Genomic_DNA"/>
</dbReference>
<dbReference type="PROSITE" id="PS00070">
    <property type="entry name" value="ALDEHYDE_DEHYDR_CYS"/>
    <property type="match status" value="1"/>
</dbReference>
<comment type="caution">
    <text evidence="4">The sequence shown here is derived from an EMBL/GenBank/DDBJ whole genome shotgun (WGS) entry which is preliminary data.</text>
</comment>
<organism evidence="4 5">
    <name type="scientific">Sediminitomix flava</name>
    <dbReference type="NCBI Taxonomy" id="379075"/>
    <lineage>
        <taxon>Bacteria</taxon>
        <taxon>Pseudomonadati</taxon>
        <taxon>Bacteroidota</taxon>
        <taxon>Cytophagia</taxon>
        <taxon>Cytophagales</taxon>
        <taxon>Flammeovirgaceae</taxon>
        <taxon>Sediminitomix</taxon>
    </lineage>
</organism>
<dbReference type="Proteomes" id="UP000245535">
    <property type="component" value="Unassembled WGS sequence"/>
</dbReference>
<evidence type="ECO:0000313" key="5">
    <source>
        <dbReference type="Proteomes" id="UP000245535"/>
    </source>
</evidence>
<keyword evidence="5" id="KW-1185">Reference proteome</keyword>